<evidence type="ECO:0000313" key="2">
    <source>
        <dbReference type="Proteomes" id="UP000229058"/>
    </source>
</evidence>
<name>A0A2D1G5F6_9CAUD</name>
<evidence type="ECO:0000313" key="1">
    <source>
        <dbReference type="EMBL" id="ATN87076.1"/>
    </source>
</evidence>
<sequence length="54" mass="6522">MYVDDIDDLEELDWLRDEAASFLRTHPHSQQAQWDLEDIEERIDELTGEDDMRD</sequence>
<proteinExistence type="predicted"/>
<keyword evidence="2" id="KW-1185">Reference proteome</keyword>
<accession>A0A2D1G5F6</accession>
<gene>
    <name evidence="1" type="ORF">SEA_ANSELM_78</name>
</gene>
<organism evidence="1 2">
    <name type="scientific">Mycobacterium phage Anselm</name>
    <dbReference type="NCBI Taxonomy" id="2041517"/>
    <lineage>
        <taxon>Viruses</taxon>
        <taxon>Duplodnaviria</taxon>
        <taxon>Heunggongvirae</taxon>
        <taxon>Uroviricota</taxon>
        <taxon>Caudoviricetes</taxon>
        <taxon>Turbidovirus</taxon>
        <taxon>Turbidovirus anselm</taxon>
    </lineage>
</organism>
<dbReference type="Proteomes" id="UP000229058">
    <property type="component" value="Segment"/>
</dbReference>
<protein>
    <submittedName>
        <fullName evidence="1">Uncharacterized protein</fullName>
    </submittedName>
</protein>
<dbReference type="EMBL" id="MF919490">
    <property type="protein sequence ID" value="ATN87076.1"/>
    <property type="molecule type" value="Genomic_DNA"/>
</dbReference>
<reference evidence="1 2" key="1">
    <citation type="submission" date="2017-09" db="EMBL/GenBank/DDBJ databases">
        <authorList>
            <person name="Egelhoff J.W."/>
            <person name="Hokanson S.F."/>
            <person name="Lenertz M."/>
            <person name="Marinack M.A."/>
            <person name="Westholm D.E."/>
            <person name="Klyczek K."/>
            <person name="Garlena R.A."/>
            <person name="Russell D.A."/>
            <person name="Pope W.H."/>
            <person name="Jacobs-Sera D."/>
            <person name="Hendrix R.W."/>
            <person name="Hatfull G.F."/>
        </authorList>
    </citation>
    <scope>NUCLEOTIDE SEQUENCE [LARGE SCALE GENOMIC DNA]</scope>
</reference>